<comment type="caution">
    <text evidence="1">The sequence shown here is derived from an EMBL/GenBank/DDBJ whole genome shotgun (WGS) entry which is preliminary data.</text>
</comment>
<organism evidence="1 2">
    <name type="scientific">Algibacter lectus</name>
    <dbReference type="NCBI Taxonomy" id="221126"/>
    <lineage>
        <taxon>Bacteria</taxon>
        <taxon>Pseudomonadati</taxon>
        <taxon>Bacteroidota</taxon>
        <taxon>Flavobacteriia</taxon>
        <taxon>Flavobacteriales</taxon>
        <taxon>Flavobacteriaceae</taxon>
        <taxon>Algibacter</taxon>
    </lineage>
</organism>
<name>A0A090X4C4_9FLAO</name>
<proteinExistence type="predicted"/>
<dbReference type="Proteomes" id="UP000029643">
    <property type="component" value="Unassembled WGS sequence"/>
</dbReference>
<accession>A0A090X4C4</accession>
<gene>
    <name evidence="1" type="ORF">JCM19274_5250</name>
</gene>
<dbReference type="Pfam" id="PF06037">
    <property type="entry name" value="DUF922"/>
    <property type="match status" value="1"/>
</dbReference>
<dbReference type="AlphaFoldDB" id="A0A090X4C4"/>
<dbReference type="STRING" id="221126.SAMN04489722_102336"/>
<sequence length="179" mass="20857">MIKILAFLFCTISFQTGEAVISWEDGYKLSWSDFKGKPKQNSGAVAETASGISFGFSVKELNSNIVSYTTEVHAYFSVEKSWFHKDKASDYILEHEQLHFDITELFARKFRKEIAQQKVSNDIKAKLKVIYKKHVTDLGMMQKRYDAETDHSKKIDAQQRWQLFIKKELDKLSKFKLIE</sequence>
<dbReference type="InterPro" id="IPR010321">
    <property type="entry name" value="DUF922"/>
</dbReference>
<dbReference type="RefSeq" id="WP_042494902.1">
    <property type="nucleotide sequence ID" value="NZ_BBNU01000001.1"/>
</dbReference>
<dbReference type="EMBL" id="BBNU01000001">
    <property type="protein sequence ID" value="GAL77537.1"/>
    <property type="molecule type" value="Genomic_DNA"/>
</dbReference>
<evidence type="ECO:0000313" key="1">
    <source>
        <dbReference type="EMBL" id="GAL77537.1"/>
    </source>
</evidence>
<reference evidence="1 2" key="1">
    <citation type="journal article" date="2014" name="Genome Announc.">
        <title>Draft Genome Sequences of Marine Flavobacterium Algibacter lectus Strains SS8 and NR4.</title>
        <authorList>
            <person name="Takatani N."/>
            <person name="Nakanishi M."/>
            <person name="Meirelles P."/>
            <person name="Mino S."/>
            <person name="Suda W."/>
            <person name="Oshima K."/>
            <person name="Hattori M."/>
            <person name="Ohkuma M."/>
            <person name="Hosokawa M."/>
            <person name="Miyashita K."/>
            <person name="Thompson F.L."/>
            <person name="Niwa A."/>
            <person name="Sawabe T."/>
            <person name="Sawabe T."/>
        </authorList>
    </citation>
    <scope>NUCLEOTIDE SEQUENCE [LARGE SCALE GENOMIC DNA]</scope>
    <source>
        <strain evidence="2">JCM19274</strain>
    </source>
</reference>
<evidence type="ECO:0000313" key="2">
    <source>
        <dbReference type="Proteomes" id="UP000029643"/>
    </source>
</evidence>
<protein>
    <recommendedName>
        <fullName evidence="3">DUF922 domain-containing protein</fullName>
    </recommendedName>
</protein>
<evidence type="ECO:0008006" key="3">
    <source>
        <dbReference type="Google" id="ProtNLM"/>
    </source>
</evidence>